<feature type="transmembrane region" description="Helical" evidence="2">
    <location>
        <begin position="42"/>
        <end position="61"/>
    </location>
</feature>
<feature type="compositionally biased region" description="Polar residues" evidence="1">
    <location>
        <begin position="176"/>
        <end position="189"/>
    </location>
</feature>
<organism evidence="3 4">
    <name type="scientific">Pyricularia oryzae</name>
    <name type="common">Rice blast fungus</name>
    <name type="synonym">Magnaporthe oryzae</name>
    <dbReference type="NCBI Taxonomy" id="318829"/>
    <lineage>
        <taxon>Eukaryota</taxon>
        <taxon>Fungi</taxon>
        <taxon>Dikarya</taxon>
        <taxon>Ascomycota</taxon>
        <taxon>Pezizomycotina</taxon>
        <taxon>Sordariomycetes</taxon>
        <taxon>Sordariomycetidae</taxon>
        <taxon>Magnaporthales</taxon>
        <taxon>Pyriculariaceae</taxon>
        <taxon>Pyricularia</taxon>
    </lineage>
</organism>
<dbReference type="AlphaFoldDB" id="A0A4P7NF48"/>
<keyword evidence="2" id="KW-0812">Transmembrane</keyword>
<name>A0A4P7NF48_PYROR</name>
<sequence length="189" mass="20700">MSETIILTPLPLATGTPPPGWVEENGRFIPFWYSRIGVIVKWSLFLGIFGLLGLYLGFGYMHAKSRLKKGRLPIKGTRWLCSRAQLARVDPKYSVAAQTQGYYTYRPEQYNMQPNMPPPPPMYDPSAPRPPMYEGPQGGSKVDPSQAPAPPPPAAAPPYSGQQQQSGVSPAVPVATNLTGSNNPYINRT</sequence>
<feature type="compositionally biased region" description="Pro residues" evidence="1">
    <location>
        <begin position="115"/>
        <end position="133"/>
    </location>
</feature>
<dbReference type="OMA" id="VPQNHFT"/>
<protein>
    <submittedName>
        <fullName evidence="3">Uncharacterized protein</fullName>
    </submittedName>
</protein>
<dbReference type="VEuPathDB" id="FungiDB:M_BR32_EuGene_00033461"/>
<evidence type="ECO:0000313" key="4">
    <source>
        <dbReference type="Proteomes" id="UP000294847"/>
    </source>
</evidence>
<gene>
    <name evidence="3" type="ORF">PoMZ_07442</name>
</gene>
<evidence type="ECO:0000256" key="1">
    <source>
        <dbReference type="SAM" id="MobiDB-lite"/>
    </source>
</evidence>
<accession>A0A4P7NF48</accession>
<dbReference type="Proteomes" id="UP000294847">
    <property type="component" value="Chromosome 4"/>
</dbReference>
<feature type="compositionally biased region" description="Low complexity" evidence="1">
    <location>
        <begin position="157"/>
        <end position="173"/>
    </location>
</feature>
<dbReference type="EMBL" id="CP034207">
    <property type="protein sequence ID" value="QBZ60500.1"/>
    <property type="molecule type" value="Genomic_DNA"/>
</dbReference>
<keyword evidence="2" id="KW-1133">Transmembrane helix</keyword>
<dbReference type="Pfam" id="PF12273">
    <property type="entry name" value="RCR"/>
    <property type="match status" value="1"/>
</dbReference>
<feature type="region of interest" description="Disordered" evidence="1">
    <location>
        <begin position="108"/>
        <end position="189"/>
    </location>
</feature>
<proteinExistence type="predicted"/>
<evidence type="ECO:0000256" key="2">
    <source>
        <dbReference type="SAM" id="Phobius"/>
    </source>
</evidence>
<evidence type="ECO:0000313" key="3">
    <source>
        <dbReference type="EMBL" id="QBZ60500.1"/>
    </source>
</evidence>
<keyword evidence="2" id="KW-0472">Membrane</keyword>
<feature type="compositionally biased region" description="Pro residues" evidence="1">
    <location>
        <begin position="147"/>
        <end position="156"/>
    </location>
</feature>
<dbReference type="InterPro" id="IPR020999">
    <property type="entry name" value="Chitin_synth_reg_RCR"/>
</dbReference>
<reference evidence="3 4" key="1">
    <citation type="journal article" date="2019" name="Mol. Biol. Evol.">
        <title>Blast fungal genomes show frequent chromosomal changes, gene gains and losses, and effector gene turnover.</title>
        <authorList>
            <person name="Gomez Luciano L.B."/>
            <person name="Jason Tsai I."/>
            <person name="Chuma I."/>
            <person name="Tosa Y."/>
            <person name="Chen Y.H."/>
            <person name="Li J.Y."/>
            <person name="Li M.Y."/>
            <person name="Jade Lu M.Y."/>
            <person name="Nakayashiki H."/>
            <person name="Li W.H."/>
        </authorList>
    </citation>
    <scope>NUCLEOTIDE SEQUENCE [LARGE SCALE GENOMIC DNA]</scope>
    <source>
        <strain evidence="3">MZ5-1-6</strain>
    </source>
</reference>